<accession>A0A0F9RH46</accession>
<name>A0A0F9RH46_9ZZZZ</name>
<comment type="caution">
    <text evidence="1">The sequence shown here is derived from an EMBL/GenBank/DDBJ whole genome shotgun (WGS) entry which is preliminary data.</text>
</comment>
<sequence>MQDIDNFAGNNSPLHSELGEKNRLLEQIAERIQTINTRVLAK</sequence>
<proteinExistence type="predicted"/>
<dbReference type="AlphaFoldDB" id="A0A0F9RH46"/>
<evidence type="ECO:0000313" key="1">
    <source>
        <dbReference type="EMBL" id="KKN55785.1"/>
    </source>
</evidence>
<protein>
    <submittedName>
        <fullName evidence="1">Uncharacterized protein</fullName>
    </submittedName>
</protein>
<dbReference type="EMBL" id="LAZR01000872">
    <property type="protein sequence ID" value="KKN55785.1"/>
    <property type="molecule type" value="Genomic_DNA"/>
</dbReference>
<gene>
    <name evidence="1" type="ORF">LCGC14_0578920</name>
</gene>
<organism evidence="1">
    <name type="scientific">marine sediment metagenome</name>
    <dbReference type="NCBI Taxonomy" id="412755"/>
    <lineage>
        <taxon>unclassified sequences</taxon>
        <taxon>metagenomes</taxon>
        <taxon>ecological metagenomes</taxon>
    </lineage>
</organism>
<reference evidence="1" key="1">
    <citation type="journal article" date="2015" name="Nature">
        <title>Complex archaea that bridge the gap between prokaryotes and eukaryotes.</title>
        <authorList>
            <person name="Spang A."/>
            <person name="Saw J.H."/>
            <person name="Jorgensen S.L."/>
            <person name="Zaremba-Niedzwiedzka K."/>
            <person name="Martijn J."/>
            <person name="Lind A.E."/>
            <person name="van Eijk R."/>
            <person name="Schleper C."/>
            <person name="Guy L."/>
            <person name="Ettema T.J."/>
        </authorList>
    </citation>
    <scope>NUCLEOTIDE SEQUENCE</scope>
</reference>